<comment type="caution">
    <text evidence="2">The sequence shown here is derived from an EMBL/GenBank/DDBJ whole genome shotgun (WGS) entry which is preliminary data.</text>
</comment>
<organism evidence="2 3">
    <name type="scientific">Knufia fluminis</name>
    <dbReference type="NCBI Taxonomy" id="191047"/>
    <lineage>
        <taxon>Eukaryota</taxon>
        <taxon>Fungi</taxon>
        <taxon>Dikarya</taxon>
        <taxon>Ascomycota</taxon>
        <taxon>Pezizomycotina</taxon>
        <taxon>Eurotiomycetes</taxon>
        <taxon>Chaetothyriomycetidae</taxon>
        <taxon>Chaetothyriales</taxon>
        <taxon>Trichomeriaceae</taxon>
        <taxon>Knufia</taxon>
    </lineage>
</organism>
<feature type="region of interest" description="Disordered" evidence="1">
    <location>
        <begin position="163"/>
        <end position="328"/>
    </location>
</feature>
<reference evidence="2 3" key="1">
    <citation type="submission" date="2022-12" db="EMBL/GenBank/DDBJ databases">
        <title>Genomic features and morphological characterization of a novel Knufia sp. strain isolated from spacecraft assembly facility.</title>
        <authorList>
            <person name="Teixeira M."/>
            <person name="Chander A.M."/>
            <person name="Stajich J.E."/>
            <person name="Venkateswaran K."/>
        </authorList>
    </citation>
    <scope>NUCLEOTIDE SEQUENCE [LARGE SCALE GENOMIC DNA]</scope>
    <source>
        <strain evidence="2 3">FJI-L2-BK-P2</strain>
    </source>
</reference>
<gene>
    <name evidence="2" type="ORF">OHC33_004287</name>
</gene>
<evidence type="ECO:0000313" key="2">
    <source>
        <dbReference type="EMBL" id="KAK5954565.1"/>
    </source>
</evidence>
<name>A0AAN8EI54_9EURO</name>
<dbReference type="EMBL" id="JAKLMC020000008">
    <property type="protein sequence ID" value="KAK5954565.1"/>
    <property type="molecule type" value="Genomic_DNA"/>
</dbReference>
<feature type="compositionally biased region" description="Polar residues" evidence="1">
    <location>
        <begin position="289"/>
        <end position="298"/>
    </location>
</feature>
<feature type="compositionally biased region" description="Basic and acidic residues" evidence="1">
    <location>
        <begin position="215"/>
        <end position="233"/>
    </location>
</feature>
<proteinExistence type="predicted"/>
<dbReference type="Proteomes" id="UP001316803">
    <property type="component" value="Unassembled WGS sequence"/>
</dbReference>
<protein>
    <submittedName>
        <fullName evidence="2">Uncharacterized protein</fullName>
    </submittedName>
</protein>
<dbReference type="AlphaFoldDB" id="A0AAN8EI54"/>
<feature type="compositionally biased region" description="Low complexity" evidence="1">
    <location>
        <begin position="48"/>
        <end position="60"/>
    </location>
</feature>
<feature type="compositionally biased region" description="Low complexity" evidence="1">
    <location>
        <begin position="95"/>
        <end position="105"/>
    </location>
</feature>
<keyword evidence="3" id="KW-1185">Reference proteome</keyword>
<feature type="region of interest" description="Disordered" evidence="1">
    <location>
        <begin position="1"/>
        <end position="28"/>
    </location>
</feature>
<accession>A0AAN8EI54</accession>
<feature type="region of interest" description="Disordered" evidence="1">
    <location>
        <begin position="40"/>
        <end position="148"/>
    </location>
</feature>
<feature type="compositionally biased region" description="Acidic residues" evidence="1">
    <location>
        <begin position="258"/>
        <end position="267"/>
    </location>
</feature>
<evidence type="ECO:0000313" key="3">
    <source>
        <dbReference type="Proteomes" id="UP001316803"/>
    </source>
</evidence>
<sequence length="373" mass="40660">MTTPLPQGLIRVVSATQTEEPSDPADVIYERKQALYNFWKGKTRKRSSQAGPPAQPAPSSEGTKPRKSIIKSPRASTEGQNPDDDSREPRNAMLTQTTATSSTASELPGRKISTFELPSASSWQSVESHAEPSTAAAGLSTSQPKSPLIIDKNFRERFQDQLRSSTNLAGMNKTMRKTGSVVRFADEVDMPEDFRKLKGANRQKDTPTPQPEVGESSRRSASEDQQARSDTENQGRSWRPRGLERHDSVGSVAAVSDDGADGFDTEDVVGPIPRTKSQLSMAIADLRRSQSLSEQNVEGSFAVTSPRLEEEQEALISGKQGKKPSEEEEKLLAMGRKDGVTKAGGVNLPKELTVKEGFELPGGDYESPEEPLY</sequence>
<evidence type="ECO:0000256" key="1">
    <source>
        <dbReference type="SAM" id="MobiDB-lite"/>
    </source>
</evidence>